<accession>A0A8J5FHU9</accession>
<gene>
    <name evidence="2" type="ORF">ZIOFF_056290</name>
</gene>
<keyword evidence="3" id="KW-1185">Reference proteome</keyword>
<feature type="compositionally biased region" description="Basic residues" evidence="1">
    <location>
        <begin position="1"/>
        <end position="11"/>
    </location>
</feature>
<name>A0A8J5FHU9_ZINOF</name>
<proteinExistence type="predicted"/>
<feature type="region of interest" description="Disordered" evidence="1">
    <location>
        <begin position="1"/>
        <end position="28"/>
    </location>
</feature>
<comment type="caution">
    <text evidence="2">The sequence shown here is derived from an EMBL/GenBank/DDBJ whole genome shotgun (WGS) entry which is preliminary data.</text>
</comment>
<sequence length="180" mass="20580">MALKRRTKRKSPSISKNHTDHEQDGQNIEGTLNDQRDVVSNQLHVDVQGMTLKRRTKKKSRFKLQAELDMQPPSISKNHTVHEQDGQNIEGTLNDQRDVVSNQLHVDVQDGENIEGTLNDQRDVVSNQLHVDVQGNVPLVENMSSVPDQNNDMNQEYNEASDHNVKRKKRGPTFLKEIWG</sequence>
<reference evidence="2 3" key="1">
    <citation type="submission" date="2020-08" db="EMBL/GenBank/DDBJ databases">
        <title>Plant Genome Project.</title>
        <authorList>
            <person name="Zhang R.-G."/>
        </authorList>
    </citation>
    <scope>NUCLEOTIDE SEQUENCE [LARGE SCALE GENOMIC DNA]</scope>
    <source>
        <tissue evidence="2">Rhizome</tissue>
    </source>
</reference>
<dbReference type="AlphaFoldDB" id="A0A8J5FHU9"/>
<protein>
    <submittedName>
        <fullName evidence="2">Uncharacterized protein</fullName>
    </submittedName>
</protein>
<dbReference type="EMBL" id="JACMSC010000015">
    <property type="protein sequence ID" value="KAG6487695.1"/>
    <property type="molecule type" value="Genomic_DNA"/>
</dbReference>
<dbReference type="Proteomes" id="UP000734854">
    <property type="component" value="Unassembled WGS sequence"/>
</dbReference>
<evidence type="ECO:0000313" key="3">
    <source>
        <dbReference type="Proteomes" id="UP000734854"/>
    </source>
</evidence>
<evidence type="ECO:0000313" key="2">
    <source>
        <dbReference type="EMBL" id="KAG6487695.1"/>
    </source>
</evidence>
<organism evidence="2 3">
    <name type="scientific">Zingiber officinale</name>
    <name type="common">Ginger</name>
    <name type="synonym">Amomum zingiber</name>
    <dbReference type="NCBI Taxonomy" id="94328"/>
    <lineage>
        <taxon>Eukaryota</taxon>
        <taxon>Viridiplantae</taxon>
        <taxon>Streptophyta</taxon>
        <taxon>Embryophyta</taxon>
        <taxon>Tracheophyta</taxon>
        <taxon>Spermatophyta</taxon>
        <taxon>Magnoliopsida</taxon>
        <taxon>Liliopsida</taxon>
        <taxon>Zingiberales</taxon>
        <taxon>Zingiberaceae</taxon>
        <taxon>Zingiber</taxon>
    </lineage>
</organism>
<evidence type="ECO:0000256" key="1">
    <source>
        <dbReference type="SAM" id="MobiDB-lite"/>
    </source>
</evidence>